<feature type="modified residue" description="4-aspartylphosphate" evidence="3">
    <location>
        <position position="59"/>
    </location>
</feature>
<evidence type="ECO:0000259" key="5">
    <source>
        <dbReference type="PROSITE" id="PS50110"/>
    </source>
</evidence>
<dbReference type="Gene3D" id="3.40.50.2300">
    <property type="match status" value="1"/>
</dbReference>
<protein>
    <submittedName>
        <fullName evidence="6">Two component transcriptional regulator, LuxR family</fullName>
    </submittedName>
</protein>
<proteinExistence type="predicted"/>
<accession>A0A1K1P9W8</accession>
<sequence length="215" mass="24252">MKTYNLIIADDHKMFIDGLMSILQDAPEFNVTTTAKNGAQVVKYLDINGAENIHLLVTDLTMPEMDGIELNSIVKERFPGLKTLVVSMHIDGTMIDTLIRANVDGYVPKNAEKEELLEAIRTIIGGEKYFSTEIKKAYTDAMFANKKEKEISLTNREKEVLKLIAEEYTTQEIADELFLSKHTIESYRKNLISKLNVKNLAGLTKHAIKMGLLDD</sequence>
<evidence type="ECO:0000256" key="3">
    <source>
        <dbReference type="PROSITE-ProRule" id="PRU00169"/>
    </source>
</evidence>
<dbReference type="AlphaFoldDB" id="A0A1K1P9W8"/>
<evidence type="ECO:0000256" key="1">
    <source>
        <dbReference type="ARBA" id="ARBA00022553"/>
    </source>
</evidence>
<feature type="domain" description="Response regulatory" evidence="5">
    <location>
        <begin position="5"/>
        <end position="124"/>
    </location>
</feature>
<feature type="domain" description="HTH luxR-type" evidence="4">
    <location>
        <begin position="146"/>
        <end position="211"/>
    </location>
</feature>
<dbReference type="InterPro" id="IPR011006">
    <property type="entry name" value="CheY-like_superfamily"/>
</dbReference>
<dbReference type="InterPro" id="IPR058245">
    <property type="entry name" value="NreC/VraR/RcsB-like_REC"/>
</dbReference>
<dbReference type="Pfam" id="PF00196">
    <property type="entry name" value="GerE"/>
    <property type="match status" value="1"/>
</dbReference>
<evidence type="ECO:0000256" key="2">
    <source>
        <dbReference type="ARBA" id="ARBA00023125"/>
    </source>
</evidence>
<reference evidence="7" key="1">
    <citation type="submission" date="2016-11" db="EMBL/GenBank/DDBJ databases">
        <authorList>
            <person name="Varghese N."/>
            <person name="Submissions S."/>
        </authorList>
    </citation>
    <scope>NUCLEOTIDE SEQUENCE [LARGE SCALE GENOMIC DNA]</scope>
    <source>
        <strain evidence="7">DSM 24786</strain>
    </source>
</reference>
<dbReference type="PANTHER" id="PTHR43214:SF17">
    <property type="entry name" value="TRANSCRIPTIONAL REGULATORY PROTEIN RCSB"/>
    <property type="match status" value="1"/>
</dbReference>
<dbReference type="CDD" id="cd06170">
    <property type="entry name" value="LuxR_C_like"/>
    <property type="match status" value="1"/>
</dbReference>
<dbReference type="PRINTS" id="PR00038">
    <property type="entry name" value="HTHLUXR"/>
</dbReference>
<keyword evidence="1 3" id="KW-0597">Phosphoprotein</keyword>
<dbReference type="PROSITE" id="PS50043">
    <property type="entry name" value="HTH_LUXR_2"/>
    <property type="match status" value="1"/>
</dbReference>
<dbReference type="InterPro" id="IPR000792">
    <property type="entry name" value="Tscrpt_reg_LuxR_C"/>
</dbReference>
<dbReference type="STRING" id="76595.SAMN05660313_01658"/>
<evidence type="ECO:0000259" key="4">
    <source>
        <dbReference type="PROSITE" id="PS50043"/>
    </source>
</evidence>
<dbReference type="SMART" id="SM00448">
    <property type="entry name" value="REC"/>
    <property type="match status" value="1"/>
</dbReference>
<dbReference type="GO" id="GO:0003677">
    <property type="term" value="F:DNA binding"/>
    <property type="evidence" value="ECO:0007669"/>
    <property type="project" value="UniProtKB-KW"/>
</dbReference>
<dbReference type="PROSITE" id="PS50110">
    <property type="entry name" value="RESPONSE_REGULATORY"/>
    <property type="match status" value="1"/>
</dbReference>
<dbReference type="CDD" id="cd17535">
    <property type="entry name" value="REC_NarL-like"/>
    <property type="match status" value="1"/>
</dbReference>
<dbReference type="SUPFAM" id="SSF46894">
    <property type="entry name" value="C-terminal effector domain of the bipartite response regulators"/>
    <property type="match status" value="1"/>
</dbReference>
<keyword evidence="7" id="KW-1185">Reference proteome</keyword>
<dbReference type="PANTHER" id="PTHR43214">
    <property type="entry name" value="TWO-COMPONENT RESPONSE REGULATOR"/>
    <property type="match status" value="1"/>
</dbReference>
<dbReference type="EMBL" id="FPIY01000002">
    <property type="protein sequence ID" value="SFW43486.1"/>
    <property type="molecule type" value="Genomic_DNA"/>
</dbReference>
<dbReference type="GO" id="GO:0000160">
    <property type="term" value="P:phosphorelay signal transduction system"/>
    <property type="evidence" value="ECO:0007669"/>
    <property type="project" value="InterPro"/>
</dbReference>
<dbReference type="GO" id="GO:0006355">
    <property type="term" value="P:regulation of DNA-templated transcription"/>
    <property type="evidence" value="ECO:0007669"/>
    <property type="project" value="InterPro"/>
</dbReference>
<dbReference type="InterPro" id="IPR039420">
    <property type="entry name" value="WalR-like"/>
</dbReference>
<dbReference type="Proteomes" id="UP000183257">
    <property type="component" value="Unassembled WGS sequence"/>
</dbReference>
<dbReference type="RefSeq" id="WP_072303312.1">
    <property type="nucleotide sequence ID" value="NZ_FPIY01000002.1"/>
</dbReference>
<evidence type="ECO:0000313" key="7">
    <source>
        <dbReference type="Proteomes" id="UP000183257"/>
    </source>
</evidence>
<organism evidence="6 7">
    <name type="scientific">Cellulophaga fucicola</name>
    <dbReference type="NCBI Taxonomy" id="76595"/>
    <lineage>
        <taxon>Bacteria</taxon>
        <taxon>Pseudomonadati</taxon>
        <taxon>Bacteroidota</taxon>
        <taxon>Flavobacteriia</taxon>
        <taxon>Flavobacteriales</taxon>
        <taxon>Flavobacteriaceae</taxon>
        <taxon>Cellulophaga</taxon>
    </lineage>
</organism>
<dbReference type="SUPFAM" id="SSF52172">
    <property type="entry name" value="CheY-like"/>
    <property type="match status" value="1"/>
</dbReference>
<dbReference type="Pfam" id="PF00072">
    <property type="entry name" value="Response_reg"/>
    <property type="match status" value="1"/>
</dbReference>
<dbReference type="InterPro" id="IPR016032">
    <property type="entry name" value="Sig_transdc_resp-reg_C-effctor"/>
</dbReference>
<dbReference type="SMART" id="SM00421">
    <property type="entry name" value="HTH_LUXR"/>
    <property type="match status" value="1"/>
</dbReference>
<evidence type="ECO:0000313" key="6">
    <source>
        <dbReference type="EMBL" id="SFW43486.1"/>
    </source>
</evidence>
<name>A0A1K1P9W8_9FLAO</name>
<dbReference type="InterPro" id="IPR001789">
    <property type="entry name" value="Sig_transdc_resp-reg_receiver"/>
</dbReference>
<keyword evidence="2" id="KW-0238">DNA-binding</keyword>
<gene>
    <name evidence="6" type="ORF">SAMN05660313_01658</name>
</gene>
<dbReference type="OrthoDB" id="9797341at2"/>